<evidence type="ECO:0000256" key="1">
    <source>
        <dbReference type="SAM" id="MobiDB-lite"/>
    </source>
</evidence>
<feature type="region of interest" description="Disordered" evidence="1">
    <location>
        <begin position="254"/>
        <end position="279"/>
    </location>
</feature>
<dbReference type="PaxDb" id="4113-PGSC0003DMT400085598"/>
<reference evidence="3" key="1">
    <citation type="journal article" date="2011" name="Nature">
        <title>Genome sequence and analysis of the tuber crop potato.</title>
        <authorList>
            <consortium name="The Potato Genome Sequencing Consortium"/>
        </authorList>
    </citation>
    <scope>NUCLEOTIDE SEQUENCE [LARGE SCALE GENOMIC DNA]</scope>
    <source>
        <strain evidence="3">cv. DM1-3 516 R44</strain>
    </source>
</reference>
<name>M1D9V1_SOLTU</name>
<organism evidence="2 3">
    <name type="scientific">Solanum tuberosum</name>
    <name type="common">Potato</name>
    <dbReference type="NCBI Taxonomy" id="4113"/>
    <lineage>
        <taxon>Eukaryota</taxon>
        <taxon>Viridiplantae</taxon>
        <taxon>Streptophyta</taxon>
        <taxon>Embryophyta</taxon>
        <taxon>Tracheophyta</taxon>
        <taxon>Spermatophyta</taxon>
        <taxon>Magnoliopsida</taxon>
        <taxon>eudicotyledons</taxon>
        <taxon>Gunneridae</taxon>
        <taxon>Pentapetalae</taxon>
        <taxon>asterids</taxon>
        <taxon>lamiids</taxon>
        <taxon>Solanales</taxon>
        <taxon>Solanaceae</taxon>
        <taxon>Solanoideae</taxon>
        <taxon>Solaneae</taxon>
        <taxon>Solanum</taxon>
    </lineage>
</organism>
<dbReference type="EnsemblPlants" id="PGSC0003DMT400085598">
    <property type="protein sequence ID" value="PGSC0003DMT400085598"/>
    <property type="gene ID" value="PGSC0003DMG400035169"/>
</dbReference>
<evidence type="ECO:0000313" key="3">
    <source>
        <dbReference type="Proteomes" id="UP000011115"/>
    </source>
</evidence>
<feature type="compositionally biased region" description="Polar residues" evidence="1">
    <location>
        <begin position="123"/>
        <end position="141"/>
    </location>
</feature>
<feature type="region of interest" description="Disordered" evidence="1">
    <location>
        <begin position="1"/>
        <end position="48"/>
    </location>
</feature>
<keyword evidence="3" id="KW-1185">Reference proteome</keyword>
<sequence>MENWHQSQGNQGRNYGNYNREGQYVRDGNFNRDNNYNRKNYGNKNDRVGPYVPLKIRNLVLRKLEAIWRVLKVMTQKIMRRFDATDENVKEMRNDLSGIGQQADAHAVSIKHLEQQMTQLSTTVNPHQPGTLPSTTIQNPKNDGHCMAVTTRGGKQTIDPLMPSGVDVEIRKEDDVVEFREETENATEKEAKISQKVVPIPRPPPPFPQRLVKKTEDDKYRRSMKQSGELQTVSAITYRVESGTEVQIEDRLGVECHDPGAPPSRNRRTRPRRGLIQAS</sequence>
<dbReference type="InParanoid" id="M1D9V1"/>
<accession>M1D9V1</accession>
<dbReference type="Gramene" id="PGSC0003DMT400085598">
    <property type="protein sequence ID" value="PGSC0003DMT400085598"/>
    <property type="gene ID" value="PGSC0003DMG400035169"/>
</dbReference>
<evidence type="ECO:0000313" key="2">
    <source>
        <dbReference type="EnsemblPlants" id="PGSC0003DMT400085598"/>
    </source>
</evidence>
<feature type="region of interest" description="Disordered" evidence="1">
    <location>
        <begin position="123"/>
        <end position="143"/>
    </location>
</feature>
<dbReference type="HOGENOM" id="CLU_998930_0_0_1"/>
<dbReference type="AlphaFoldDB" id="M1D9V1"/>
<dbReference type="Proteomes" id="UP000011115">
    <property type="component" value="Unassembled WGS sequence"/>
</dbReference>
<feature type="compositionally biased region" description="Low complexity" evidence="1">
    <location>
        <begin position="1"/>
        <end position="43"/>
    </location>
</feature>
<protein>
    <submittedName>
        <fullName evidence="2">Integrase core domain containing protein</fullName>
    </submittedName>
</protein>
<reference evidence="2" key="2">
    <citation type="submission" date="2015-06" db="UniProtKB">
        <authorList>
            <consortium name="EnsemblPlants"/>
        </authorList>
    </citation>
    <scope>IDENTIFICATION</scope>
    <source>
        <strain evidence="2">DM1-3 516 R44</strain>
    </source>
</reference>
<proteinExistence type="predicted"/>